<evidence type="ECO:0000256" key="5">
    <source>
        <dbReference type="SAM" id="MobiDB-lite"/>
    </source>
</evidence>
<dbReference type="InterPro" id="IPR052705">
    <property type="entry name" value="Gliding_Motility_GTPase"/>
</dbReference>
<dbReference type="GO" id="GO:0016787">
    <property type="term" value="F:hydrolase activity"/>
    <property type="evidence" value="ECO:0007669"/>
    <property type="project" value="UniProtKB-KW"/>
</dbReference>
<dbReference type="Gene3D" id="3.40.50.300">
    <property type="entry name" value="P-loop containing nucleotide triphosphate hydrolases"/>
    <property type="match status" value="1"/>
</dbReference>
<keyword evidence="6" id="KW-0067">ATP-binding</keyword>
<dbReference type="Proteomes" id="UP000298860">
    <property type="component" value="Unassembled WGS sequence"/>
</dbReference>
<accession>A0A4D4J6J3</accession>
<dbReference type="OrthoDB" id="3371691at2"/>
<dbReference type="Pfam" id="PF03029">
    <property type="entry name" value="ATP_bind_1"/>
    <property type="match status" value="1"/>
</dbReference>
<dbReference type="InterPro" id="IPR027417">
    <property type="entry name" value="P-loop_NTPase"/>
</dbReference>
<dbReference type="PANTHER" id="PTHR42708">
    <property type="entry name" value="ATP/GTP-BINDING PROTEIN-RELATED"/>
    <property type="match status" value="1"/>
</dbReference>
<evidence type="ECO:0000313" key="7">
    <source>
        <dbReference type="Proteomes" id="UP000298860"/>
    </source>
</evidence>
<evidence type="ECO:0000256" key="3">
    <source>
        <dbReference type="ARBA" id="ARBA00022801"/>
    </source>
</evidence>
<dbReference type="PANTHER" id="PTHR42708:SF1">
    <property type="entry name" value="GLIDING MOTILITY PROTEIN MGLA"/>
    <property type="match status" value="1"/>
</dbReference>
<protein>
    <submittedName>
        <fullName evidence="6">ATP-binding protein</fullName>
    </submittedName>
</protein>
<dbReference type="RefSeq" id="WP_137812772.1">
    <property type="nucleotide sequence ID" value="NZ_BJFL01000004.1"/>
</dbReference>
<evidence type="ECO:0000256" key="1">
    <source>
        <dbReference type="ARBA" id="ARBA00005290"/>
    </source>
</evidence>
<reference evidence="7" key="1">
    <citation type="submission" date="2019-04" db="EMBL/GenBank/DDBJ databases">
        <title>Draft genome sequence of Pseudonocardiaceae bacterium SL3-2-4.</title>
        <authorList>
            <person name="Ningsih F."/>
            <person name="Yokota A."/>
            <person name="Sakai Y."/>
            <person name="Nanatani K."/>
            <person name="Yabe S."/>
            <person name="Oetari A."/>
            <person name="Sjamsuridzal W."/>
        </authorList>
    </citation>
    <scope>NUCLEOTIDE SEQUENCE [LARGE SCALE GENOMIC DNA]</scope>
    <source>
        <strain evidence="7">SL3-2-4</strain>
    </source>
</reference>
<dbReference type="AlphaFoldDB" id="A0A4D4J6J3"/>
<evidence type="ECO:0000313" key="6">
    <source>
        <dbReference type="EMBL" id="GDY29587.1"/>
    </source>
</evidence>
<organism evidence="6 7">
    <name type="scientific">Gandjariella thermophila</name>
    <dbReference type="NCBI Taxonomy" id="1931992"/>
    <lineage>
        <taxon>Bacteria</taxon>
        <taxon>Bacillati</taxon>
        <taxon>Actinomycetota</taxon>
        <taxon>Actinomycetes</taxon>
        <taxon>Pseudonocardiales</taxon>
        <taxon>Pseudonocardiaceae</taxon>
        <taxon>Gandjariella</taxon>
    </lineage>
</organism>
<keyword evidence="7" id="KW-1185">Reference proteome</keyword>
<comment type="caution">
    <text evidence="6">The sequence shown here is derived from an EMBL/GenBank/DDBJ whole genome shotgun (WGS) entry which is preliminary data.</text>
</comment>
<dbReference type="GO" id="GO:0005525">
    <property type="term" value="F:GTP binding"/>
    <property type="evidence" value="ECO:0007669"/>
    <property type="project" value="UniProtKB-KW"/>
</dbReference>
<dbReference type="GO" id="GO:0005524">
    <property type="term" value="F:ATP binding"/>
    <property type="evidence" value="ECO:0007669"/>
    <property type="project" value="UniProtKB-KW"/>
</dbReference>
<evidence type="ECO:0000256" key="2">
    <source>
        <dbReference type="ARBA" id="ARBA00022741"/>
    </source>
</evidence>
<keyword evidence="4" id="KW-0342">GTP-binding</keyword>
<dbReference type="CDD" id="cd00882">
    <property type="entry name" value="Ras_like_GTPase"/>
    <property type="match status" value="1"/>
</dbReference>
<dbReference type="InterPro" id="IPR004130">
    <property type="entry name" value="Gpn"/>
</dbReference>
<proteinExistence type="inferred from homology"/>
<dbReference type="SUPFAM" id="SSF52540">
    <property type="entry name" value="P-loop containing nucleoside triphosphate hydrolases"/>
    <property type="match status" value="1"/>
</dbReference>
<dbReference type="EMBL" id="BJFL01000004">
    <property type="protein sequence ID" value="GDY29587.1"/>
    <property type="molecule type" value="Genomic_DNA"/>
</dbReference>
<keyword evidence="2" id="KW-0547">Nucleotide-binding</keyword>
<feature type="region of interest" description="Disordered" evidence="5">
    <location>
        <begin position="1"/>
        <end position="36"/>
    </location>
</feature>
<name>A0A4D4J6J3_9PSEU</name>
<comment type="similarity">
    <text evidence="1">Belongs to the GPN-loop GTPase family.</text>
</comment>
<keyword evidence="3" id="KW-0378">Hydrolase</keyword>
<gene>
    <name evidence="6" type="ORF">GTS_12200</name>
</gene>
<sequence length="238" mass="25354">MGYGSSDDLDPTGRTGAGQATPAPRRRGRGARSGTDTDGAGLALDAVAIKVLVAGGFGVGKTTLVGSVSEIVPLRTEELLTELGAGVDDVTGVDGKTTTTVAMDFGRITINPRLILYMFGTPGQDRFWFMWDELARGALGAIVLADTRRLSACFPAVDFFERRRIPFVVGVNCFDGEQPYSPQEVRQALSLDGDVPLSMCDARYRESNKRLLITLVEHVMATVRRADAAATGLRPSGG</sequence>
<evidence type="ECO:0000256" key="4">
    <source>
        <dbReference type="ARBA" id="ARBA00023134"/>
    </source>
</evidence>